<dbReference type="PANTHER" id="PTHR36844:SF1">
    <property type="entry name" value="PROTEASE PRSW"/>
    <property type="match status" value="1"/>
</dbReference>
<dbReference type="PANTHER" id="PTHR36844">
    <property type="entry name" value="PROTEASE PRSW"/>
    <property type="match status" value="1"/>
</dbReference>
<dbReference type="Proteomes" id="UP000182486">
    <property type="component" value="Unassembled WGS sequence"/>
</dbReference>
<dbReference type="Pfam" id="PF13367">
    <property type="entry name" value="PrsW-protease"/>
    <property type="match status" value="1"/>
</dbReference>
<evidence type="ECO:0000313" key="3">
    <source>
        <dbReference type="Proteomes" id="UP000182486"/>
    </source>
</evidence>
<comment type="caution">
    <text evidence="2">The sequence shown here is derived from an EMBL/GenBank/DDBJ whole genome shotgun (WGS) entry which is preliminary data.</text>
</comment>
<dbReference type="InterPro" id="IPR026898">
    <property type="entry name" value="PrsW"/>
</dbReference>
<reference evidence="2 3" key="1">
    <citation type="submission" date="2016-09" db="EMBL/GenBank/DDBJ databases">
        <title>Couchioplanes caeruleus draft genome sequence.</title>
        <authorList>
            <person name="Sheehan J."/>
            <person name="Caffrey P."/>
        </authorList>
    </citation>
    <scope>NUCLEOTIDE SEQUENCE [LARGE SCALE GENOMIC DNA]</scope>
    <source>
        <strain evidence="2 3">DSM 43634</strain>
    </source>
</reference>
<dbReference type="EMBL" id="MEIA01000289">
    <property type="protein sequence ID" value="OJF11674.1"/>
    <property type="molecule type" value="Genomic_DNA"/>
</dbReference>
<feature type="transmembrane region" description="Helical" evidence="1">
    <location>
        <begin position="15"/>
        <end position="39"/>
    </location>
</feature>
<feature type="transmembrane region" description="Helical" evidence="1">
    <location>
        <begin position="199"/>
        <end position="218"/>
    </location>
</feature>
<feature type="transmembrane region" description="Helical" evidence="1">
    <location>
        <begin position="415"/>
        <end position="438"/>
    </location>
</feature>
<keyword evidence="1" id="KW-0472">Membrane</keyword>
<sequence>MVMANPPWSPARTPAFWILGGIGALSTLGVIGLTVFLAVSAPRAAAVSLPLAVVFAAFWLAALLGPVDPVERRPVWLVAAALAWGASVAVAVGAAGGYVTDLLLAKAIGPSFAAQWGPAIVAPYAEEIGKGAGVVLVLLMGRPYVITVWSGALYGAVVGVGFALAEDVSYALTAADDVLPDDAGAAVSTLLLRMAVPGLVGHPLFTATAGAGIAYAWLRRDRSRRHRLGVLAAAASGAALMHAVVNSPVAAGATELLATVPGSSAMAGYLLVVTGAAVPALRWLQRTRRADARALLAGAAALAPAAIRPEEVPILAGVRTRLASWWRIRREHGAETARGAARLSRAQLRLAAASVRPYRGYAPTGPYGPAPTVQWWLDEAVAARRALPQAAAAPPETGPDVASGRATTAVAVTTLAAAVAGLLCSPVAAVALAGAVALRWRRGRGRLATTAVAAAVAGAYCALATVLVNALFG</sequence>
<feature type="transmembrane region" description="Helical" evidence="1">
    <location>
        <begin position="256"/>
        <end position="278"/>
    </location>
</feature>
<accession>A0A1K0G309</accession>
<protein>
    <recommendedName>
        <fullName evidence="4">RsiW-degrading membrane proteinase PrsW (M82 family)</fullName>
    </recommendedName>
</protein>
<keyword evidence="1" id="KW-0812">Transmembrane</keyword>
<organism evidence="2 3">
    <name type="scientific">Couchioplanes caeruleus subsp. caeruleus</name>
    <dbReference type="NCBI Taxonomy" id="56427"/>
    <lineage>
        <taxon>Bacteria</taxon>
        <taxon>Bacillati</taxon>
        <taxon>Actinomycetota</taxon>
        <taxon>Actinomycetes</taxon>
        <taxon>Micromonosporales</taxon>
        <taxon>Micromonosporaceae</taxon>
        <taxon>Couchioplanes</taxon>
    </lineage>
</organism>
<feature type="transmembrane region" description="Helical" evidence="1">
    <location>
        <begin position="46"/>
        <end position="64"/>
    </location>
</feature>
<feature type="transmembrane region" description="Helical" evidence="1">
    <location>
        <begin position="450"/>
        <end position="472"/>
    </location>
</feature>
<feature type="transmembrane region" description="Helical" evidence="1">
    <location>
        <begin position="76"/>
        <end position="99"/>
    </location>
</feature>
<gene>
    <name evidence="2" type="ORF">BG844_24925</name>
</gene>
<feature type="transmembrane region" description="Helical" evidence="1">
    <location>
        <begin position="230"/>
        <end position="250"/>
    </location>
</feature>
<evidence type="ECO:0008006" key="4">
    <source>
        <dbReference type="Google" id="ProtNLM"/>
    </source>
</evidence>
<name>A0A1K0G309_9ACTN</name>
<evidence type="ECO:0000256" key="1">
    <source>
        <dbReference type="SAM" id="Phobius"/>
    </source>
</evidence>
<dbReference type="GO" id="GO:0008233">
    <property type="term" value="F:peptidase activity"/>
    <property type="evidence" value="ECO:0007669"/>
    <property type="project" value="InterPro"/>
</dbReference>
<keyword evidence="1" id="KW-1133">Transmembrane helix</keyword>
<evidence type="ECO:0000313" key="2">
    <source>
        <dbReference type="EMBL" id="OJF11674.1"/>
    </source>
</evidence>
<proteinExistence type="predicted"/>
<keyword evidence="3" id="KW-1185">Reference proteome</keyword>
<dbReference type="AlphaFoldDB" id="A0A1K0G309"/>
<feature type="transmembrane region" description="Helical" evidence="1">
    <location>
        <begin position="144"/>
        <end position="165"/>
    </location>
</feature>